<dbReference type="EMBL" id="JH687398">
    <property type="protein sequence ID" value="EIM80330.1"/>
    <property type="molecule type" value="Genomic_DNA"/>
</dbReference>
<feature type="region of interest" description="Disordered" evidence="1">
    <location>
        <begin position="192"/>
        <end position="233"/>
    </location>
</feature>
<proteinExistence type="predicted"/>
<evidence type="ECO:0008006" key="5">
    <source>
        <dbReference type="Google" id="ProtNLM"/>
    </source>
</evidence>
<dbReference type="OMA" id="WTGRFTI"/>
<dbReference type="Proteomes" id="UP000053927">
    <property type="component" value="Unassembled WGS sequence"/>
</dbReference>
<dbReference type="InterPro" id="IPR052982">
    <property type="entry name" value="SRP1/TIP1-like"/>
</dbReference>
<dbReference type="OrthoDB" id="2432613at2759"/>
<dbReference type="KEGG" id="shs:STEHIDRAFT_115795"/>
<sequence>MFGSSTSTVALSALLSLAAVQLVHADPTPSEPAPGNVYTEGETCHVAWEADTTGEWTSMNIELMTGPNDPMVFLTTVATVDATGDTTSFDFTCPTVSLHSAVYFYQFTSSASSNVTWTGRFTITDSTGTTVDPPNSTVIDGSTIEWGTGALTDASQFTAQPTYMSAATVAIETASGDASSAATSSTAAATSATATTSATGSKRTTATSTASSSAATSSKSSSSNNASSESTSGAVEVRKVQMALGMVAVLGSVAAFL</sequence>
<accession>R7RZI5</accession>
<dbReference type="RefSeq" id="XP_007310470.1">
    <property type="nucleotide sequence ID" value="XM_007310408.1"/>
</dbReference>
<reference evidence="4" key="1">
    <citation type="journal article" date="2012" name="Science">
        <title>The Paleozoic origin of enzymatic lignin decomposition reconstructed from 31 fungal genomes.</title>
        <authorList>
            <person name="Floudas D."/>
            <person name="Binder M."/>
            <person name="Riley R."/>
            <person name="Barry K."/>
            <person name="Blanchette R.A."/>
            <person name="Henrissat B."/>
            <person name="Martinez A.T."/>
            <person name="Otillar R."/>
            <person name="Spatafora J.W."/>
            <person name="Yadav J.S."/>
            <person name="Aerts A."/>
            <person name="Benoit I."/>
            <person name="Boyd A."/>
            <person name="Carlson A."/>
            <person name="Copeland A."/>
            <person name="Coutinho P.M."/>
            <person name="de Vries R.P."/>
            <person name="Ferreira P."/>
            <person name="Findley K."/>
            <person name="Foster B."/>
            <person name="Gaskell J."/>
            <person name="Glotzer D."/>
            <person name="Gorecki P."/>
            <person name="Heitman J."/>
            <person name="Hesse C."/>
            <person name="Hori C."/>
            <person name="Igarashi K."/>
            <person name="Jurgens J.A."/>
            <person name="Kallen N."/>
            <person name="Kersten P."/>
            <person name="Kohler A."/>
            <person name="Kuees U."/>
            <person name="Kumar T.K.A."/>
            <person name="Kuo A."/>
            <person name="LaButti K."/>
            <person name="Larrondo L.F."/>
            <person name="Lindquist E."/>
            <person name="Ling A."/>
            <person name="Lombard V."/>
            <person name="Lucas S."/>
            <person name="Lundell T."/>
            <person name="Martin R."/>
            <person name="McLaughlin D.J."/>
            <person name="Morgenstern I."/>
            <person name="Morin E."/>
            <person name="Murat C."/>
            <person name="Nagy L.G."/>
            <person name="Nolan M."/>
            <person name="Ohm R.A."/>
            <person name="Patyshakuliyeva A."/>
            <person name="Rokas A."/>
            <person name="Ruiz-Duenas F.J."/>
            <person name="Sabat G."/>
            <person name="Salamov A."/>
            <person name="Samejima M."/>
            <person name="Schmutz J."/>
            <person name="Slot J.C."/>
            <person name="St John F."/>
            <person name="Stenlid J."/>
            <person name="Sun H."/>
            <person name="Sun S."/>
            <person name="Syed K."/>
            <person name="Tsang A."/>
            <person name="Wiebenga A."/>
            <person name="Young D."/>
            <person name="Pisabarro A."/>
            <person name="Eastwood D.C."/>
            <person name="Martin F."/>
            <person name="Cullen D."/>
            <person name="Grigoriev I.V."/>
            <person name="Hibbett D.S."/>
        </authorList>
    </citation>
    <scope>NUCLEOTIDE SEQUENCE [LARGE SCALE GENOMIC DNA]</scope>
    <source>
        <strain evidence="4">FP-91666</strain>
    </source>
</reference>
<organism evidence="3 4">
    <name type="scientific">Stereum hirsutum (strain FP-91666)</name>
    <name type="common">White-rot fungus</name>
    <dbReference type="NCBI Taxonomy" id="721885"/>
    <lineage>
        <taxon>Eukaryota</taxon>
        <taxon>Fungi</taxon>
        <taxon>Dikarya</taxon>
        <taxon>Basidiomycota</taxon>
        <taxon>Agaricomycotina</taxon>
        <taxon>Agaricomycetes</taxon>
        <taxon>Russulales</taxon>
        <taxon>Stereaceae</taxon>
        <taxon>Stereum</taxon>
    </lineage>
</organism>
<feature type="chain" id="PRO_5004455235" description="Ser-Thr-rich glycosyl-phosphatidyl-inositol-anchored membrane family-domain-containing protein" evidence="2">
    <location>
        <begin position="26"/>
        <end position="257"/>
    </location>
</feature>
<evidence type="ECO:0000256" key="1">
    <source>
        <dbReference type="SAM" id="MobiDB-lite"/>
    </source>
</evidence>
<dbReference type="eggNOG" id="ENOG502S56Q">
    <property type="taxonomic scope" value="Eukaryota"/>
</dbReference>
<gene>
    <name evidence="3" type="ORF">STEHIDRAFT_115795</name>
</gene>
<keyword evidence="4" id="KW-1185">Reference proteome</keyword>
<dbReference type="PANTHER" id="PTHR40633">
    <property type="entry name" value="MATRIX PROTEIN, PUTATIVE (AFU_ORTHOLOGUE AFUA_8G05410)-RELATED"/>
    <property type="match status" value="1"/>
</dbReference>
<feature type="signal peptide" evidence="2">
    <location>
        <begin position="1"/>
        <end position="25"/>
    </location>
</feature>
<evidence type="ECO:0000313" key="4">
    <source>
        <dbReference type="Proteomes" id="UP000053927"/>
    </source>
</evidence>
<dbReference type="AlphaFoldDB" id="R7RZI5"/>
<evidence type="ECO:0000256" key="2">
    <source>
        <dbReference type="SAM" id="SignalP"/>
    </source>
</evidence>
<evidence type="ECO:0000313" key="3">
    <source>
        <dbReference type="EMBL" id="EIM80330.1"/>
    </source>
</evidence>
<name>R7RZI5_STEHR</name>
<dbReference type="GeneID" id="18795816"/>
<protein>
    <recommendedName>
        <fullName evidence="5">Ser-Thr-rich glycosyl-phosphatidyl-inositol-anchored membrane family-domain-containing protein</fullName>
    </recommendedName>
</protein>
<keyword evidence="2" id="KW-0732">Signal</keyword>
<dbReference type="PANTHER" id="PTHR40633:SF1">
    <property type="entry name" value="GPI ANCHORED SERINE-THREONINE RICH PROTEIN (AFU_ORTHOLOGUE AFUA_1G03630)"/>
    <property type="match status" value="1"/>
</dbReference>